<reference evidence="9 10" key="1">
    <citation type="submission" date="2024-06" db="EMBL/GenBank/DDBJ databases">
        <authorList>
            <person name="Pan Q."/>
            <person name="Wen M."/>
            <person name="Jouanno E."/>
            <person name="Zahm M."/>
            <person name="Klopp C."/>
            <person name="Cabau C."/>
            <person name="Louis A."/>
            <person name="Berthelot C."/>
            <person name="Parey E."/>
            <person name="Roest Crollius H."/>
            <person name="Montfort J."/>
            <person name="Robinson-Rechavi M."/>
            <person name="Bouchez O."/>
            <person name="Lampietro C."/>
            <person name="Lopez Roques C."/>
            <person name="Donnadieu C."/>
            <person name="Postlethwait J."/>
            <person name="Bobe J."/>
            <person name="Verreycken H."/>
            <person name="Guiguen Y."/>
        </authorList>
    </citation>
    <scope>NUCLEOTIDE SEQUENCE [LARGE SCALE GENOMIC DNA]</scope>
    <source>
        <strain evidence="9">Up_M1</strain>
        <tissue evidence="9">Testis</tissue>
    </source>
</reference>
<protein>
    <recommendedName>
        <fullName evidence="3">SH3 domain-containing YSC84-like protein 1</fullName>
    </recommendedName>
</protein>
<dbReference type="AlphaFoldDB" id="A0ABD0WCK1"/>
<name>A0ABD0WCK1_UMBPY</name>
<dbReference type="FunFam" id="2.30.30.40:FF:000100">
    <property type="entry name" value="SH3 domain-containing YSC84-like protein 1"/>
    <property type="match status" value="1"/>
</dbReference>
<dbReference type="PANTHER" id="PTHR47174">
    <property type="entry name" value="BRIDGING INTEGRATOR 3"/>
    <property type="match status" value="1"/>
</dbReference>
<dbReference type="PROSITE" id="PS50002">
    <property type="entry name" value="SH3"/>
    <property type="match status" value="1"/>
</dbReference>
<dbReference type="InterPro" id="IPR036028">
    <property type="entry name" value="SH3-like_dom_sf"/>
</dbReference>
<evidence type="ECO:0000256" key="3">
    <source>
        <dbReference type="ARBA" id="ARBA00019109"/>
    </source>
</evidence>
<evidence type="ECO:0000259" key="8">
    <source>
        <dbReference type="PROSITE" id="PS50002"/>
    </source>
</evidence>
<dbReference type="Proteomes" id="UP001557470">
    <property type="component" value="Unassembled WGS sequence"/>
</dbReference>
<evidence type="ECO:0000256" key="1">
    <source>
        <dbReference type="ARBA" id="ARBA00004496"/>
    </source>
</evidence>
<comment type="similarity">
    <text evidence="2">Belongs to the SH3YL1 family.</text>
</comment>
<feature type="region of interest" description="Disordered" evidence="7">
    <location>
        <begin position="21"/>
        <end position="65"/>
    </location>
</feature>
<dbReference type="EMBL" id="JAGEUA010000007">
    <property type="protein sequence ID" value="KAL0969360.1"/>
    <property type="molecule type" value="Genomic_DNA"/>
</dbReference>
<evidence type="ECO:0000313" key="10">
    <source>
        <dbReference type="Proteomes" id="UP001557470"/>
    </source>
</evidence>
<evidence type="ECO:0000256" key="4">
    <source>
        <dbReference type="ARBA" id="ARBA00022443"/>
    </source>
</evidence>
<comment type="subcellular location">
    <subcellularLocation>
        <location evidence="1">Cytoplasm</location>
    </subcellularLocation>
</comment>
<dbReference type="SMART" id="SM00326">
    <property type="entry name" value="SH3"/>
    <property type="match status" value="1"/>
</dbReference>
<evidence type="ECO:0000256" key="2">
    <source>
        <dbReference type="ARBA" id="ARBA00007761"/>
    </source>
</evidence>
<evidence type="ECO:0000256" key="7">
    <source>
        <dbReference type="SAM" id="MobiDB-lite"/>
    </source>
</evidence>
<dbReference type="Pfam" id="PF00018">
    <property type="entry name" value="SH3_1"/>
    <property type="match status" value="1"/>
</dbReference>
<keyword evidence="5" id="KW-0963">Cytoplasm</keyword>
<gene>
    <name evidence="9" type="ORF">UPYG_G00226060</name>
</gene>
<comment type="caution">
    <text evidence="9">The sequence shown here is derived from an EMBL/GenBank/DDBJ whole genome shotgun (WGS) entry which is preliminary data.</text>
</comment>
<dbReference type="SUPFAM" id="SSF50044">
    <property type="entry name" value="SH3-domain"/>
    <property type="match status" value="1"/>
</dbReference>
<accession>A0ABD0WCK1</accession>
<organism evidence="9 10">
    <name type="scientific">Umbra pygmaea</name>
    <name type="common">Eastern mudminnow</name>
    <dbReference type="NCBI Taxonomy" id="75934"/>
    <lineage>
        <taxon>Eukaryota</taxon>
        <taxon>Metazoa</taxon>
        <taxon>Chordata</taxon>
        <taxon>Craniata</taxon>
        <taxon>Vertebrata</taxon>
        <taxon>Euteleostomi</taxon>
        <taxon>Actinopterygii</taxon>
        <taxon>Neopterygii</taxon>
        <taxon>Teleostei</taxon>
        <taxon>Protacanthopterygii</taxon>
        <taxon>Esociformes</taxon>
        <taxon>Umbridae</taxon>
        <taxon>Umbra</taxon>
    </lineage>
</organism>
<dbReference type="GO" id="GO:0005737">
    <property type="term" value="C:cytoplasm"/>
    <property type="evidence" value="ECO:0007669"/>
    <property type="project" value="UniProtKB-SubCell"/>
</dbReference>
<evidence type="ECO:0000256" key="6">
    <source>
        <dbReference type="PROSITE-ProRule" id="PRU00192"/>
    </source>
</evidence>
<dbReference type="PANTHER" id="PTHR47174:SF3">
    <property type="entry name" value="BRIDGING INTEGRATOR 3"/>
    <property type="match status" value="1"/>
</dbReference>
<feature type="domain" description="SH3" evidence="8">
    <location>
        <begin position="64"/>
        <end position="123"/>
    </location>
</feature>
<feature type="compositionally biased region" description="Low complexity" evidence="7">
    <location>
        <begin position="21"/>
        <end position="38"/>
    </location>
</feature>
<keyword evidence="10" id="KW-1185">Reference proteome</keyword>
<sequence length="123" mass="13345">MFPCGVSVLAVKPSLYPSVSAYQSDSRGSYSSSPSFRKPSQDDNSSYRSNPGRAPQDNNGAWDDAPGVVTAIYPFTGQQPGDLSFNVGDRISLVTKTESQYDWWEGTLNGQTGIFPANFVSYT</sequence>
<proteinExistence type="inferred from homology"/>
<dbReference type="Gene3D" id="2.30.30.40">
    <property type="entry name" value="SH3 Domains"/>
    <property type="match status" value="1"/>
</dbReference>
<evidence type="ECO:0000313" key="9">
    <source>
        <dbReference type="EMBL" id="KAL0969360.1"/>
    </source>
</evidence>
<dbReference type="PRINTS" id="PR00452">
    <property type="entry name" value="SH3DOMAIN"/>
</dbReference>
<dbReference type="InterPro" id="IPR001452">
    <property type="entry name" value="SH3_domain"/>
</dbReference>
<evidence type="ECO:0000256" key="5">
    <source>
        <dbReference type="ARBA" id="ARBA00022490"/>
    </source>
</evidence>
<dbReference type="InterPro" id="IPR046982">
    <property type="entry name" value="BIN3/RVS161-like"/>
</dbReference>
<keyword evidence="4 6" id="KW-0728">SH3 domain</keyword>